<feature type="compositionally biased region" description="Basic and acidic residues" evidence="1">
    <location>
        <begin position="808"/>
        <end position="820"/>
    </location>
</feature>
<feature type="region of interest" description="Disordered" evidence="1">
    <location>
        <begin position="1002"/>
        <end position="1145"/>
    </location>
</feature>
<feature type="compositionally biased region" description="Basic and acidic residues" evidence="1">
    <location>
        <begin position="768"/>
        <end position="796"/>
    </location>
</feature>
<comment type="caution">
    <text evidence="3">The sequence shown here is derived from an EMBL/GenBank/DDBJ whole genome shotgun (WGS) entry which is preliminary data.</text>
</comment>
<feature type="compositionally biased region" description="Basic and acidic residues" evidence="1">
    <location>
        <begin position="51"/>
        <end position="69"/>
    </location>
</feature>
<feature type="region of interest" description="Disordered" evidence="1">
    <location>
        <begin position="618"/>
        <end position="705"/>
    </location>
</feature>
<sequence>MPSFKGFLRGKRAQVEEPKKELDLLGALPSTDDFRTSLLMPNLSARFSMLREQDDPTTKIGKASDDSVLHPKRQSRLAEYGGFGGAPRGLADIDEVESIKAPEGVMNRAKPTEGNNLFGGRQKIWKIPQGSSNGIGGRALYDDDVPMSAFQRWRHQERVEREQEQGQEQGEGEASPAEQEEAARESEQGPPDSPPFVGYYNRHRETGSTTSSAEVTGRNSTAATSIMSSGAPSPSGPALERNVTRTRRLYESALHTDVQGQQPSAPARRDTLARQRGLANSPSPSPTAAGFGADRRAVLAKASAPNLRSGGPPALATSSRDLGIAPLAAFGAAPPLSPPISDSGDQVLPIQPNDIGKATAMGVFQKPSRQYDESLYAQRQLQLHQGRDRTESNASFATGRSRSSSSAHRHPFEGTMKPEQVNTPPPVEEELEASTVVPGKEAEKVVAARQPSPQRPSDDDHPAFRVSGEPSPLPSVSINDSEQTSPEDSPTLGPMTTGLSGMVRQHLRCGSNASSIYGAAPHATNLDSRFPVDPLDPDSTSLYESIRPPSSHGSKMPPPTTSVYEPVVHSSQRESRFMVNPFDAESGEAEEASWMSTGQDWAKSFYGDRVAVGLERLEAVADPEVAEPEQVSPTEAKAADDDEDKHDDSFTRKLEDARRRVREKLTSYVESDSSRATSPQPSPMLSPDPSSNLPAPTSTSLGISLGMLKPKLSRGSLIDRSRNMVSGPSKTKKILGVLSNLSRESLALKEEEQARMPIVEETSSAKEPTPEARISSEAENSPEEKLQPAKEEKETSAAHPGLQAFRQARRELQKRKELETLARAQAAQAPRLREEFPDQVPAPTQSPPKTERGPRTRQRTPSRERKPPPVLYRQRGPSEVEYSLNGRSNTSSPAMGMSSASAERERERSGSDTSGGRSSSQTRPIQLPPRNYMGAQDERPRQALPHMTVRTQAPGLPGTDIRRSPYMPPVGHPGRANPGAPSPAPSPQLNAVKSMGNLAVHSGRAGFDPYSGQPSPISPISPMGLPPSPFTMRPDGSPINAPASGNGQRNRRPSAAQSPAFGPTAGNPYGPVKRAVEKRDISEPSFVTSTSRVPTVNLPHMQAPDMGTRGQGYRSRSRSNSGTGSAPAPPLPPINPRRRDASNGMGPGVKAAAMAFIRPVKPEDAEDCKFICRDTLPPSLLASPVAICMAPYLWTLQFTHLFPDNCFVLDDGTGRTVGYVIGVPDVFAFQKAYPRYVAEVLGSEQGRLDVPPPKQLDFIEPWVSLDTGEVNPECLAQTAYKFEWLVLDGVEGKAELVRDYRAVMHINLLEEYRGKGWGRKMIGEFVKSVRKAVAEVEEYDFGKGIQIGVAGENTKVVPFYERVGFRVYPGGEKEGNVWMVMDL</sequence>
<name>A0AAE0NI43_9PEZI</name>
<feature type="compositionally biased region" description="Basic and acidic residues" evidence="1">
    <location>
        <begin position="646"/>
        <end position="658"/>
    </location>
</feature>
<dbReference type="GO" id="GO:0016747">
    <property type="term" value="F:acyltransferase activity, transferring groups other than amino-acyl groups"/>
    <property type="evidence" value="ECO:0007669"/>
    <property type="project" value="InterPro"/>
</dbReference>
<evidence type="ECO:0000256" key="1">
    <source>
        <dbReference type="SAM" id="MobiDB-lite"/>
    </source>
</evidence>
<feature type="compositionally biased region" description="Low complexity" evidence="1">
    <location>
        <begin position="166"/>
        <end position="177"/>
    </location>
</feature>
<evidence type="ECO:0000313" key="3">
    <source>
        <dbReference type="EMBL" id="KAK3381962.1"/>
    </source>
</evidence>
<feature type="compositionally biased region" description="Polar residues" evidence="1">
    <location>
        <begin position="688"/>
        <end position="702"/>
    </location>
</feature>
<gene>
    <name evidence="3" type="ORF">B0H63DRAFT_524642</name>
</gene>
<feature type="compositionally biased region" description="Polar residues" evidence="1">
    <location>
        <begin position="474"/>
        <end position="488"/>
    </location>
</feature>
<dbReference type="EMBL" id="JAULSW010000005">
    <property type="protein sequence ID" value="KAK3381962.1"/>
    <property type="molecule type" value="Genomic_DNA"/>
</dbReference>
<feature type="compositionally biased region" description="Basic and acidic residues" evidence="1">
    <location>
        <begin position="154"/>
        <end position="164"/>
    </location>
</feature>
<keyword evidence="4" id="KW-1185">Reference proteome</keyword>
<evidence type="ECO:0000259" key="2">
    <source>
        <dbReference type="PROSITE" id="PS51186"/>
    </source>
</evidence>
<dbReference type="InterPro" id="IPR000182">
    <property type="entry name" value="GNAT_dom"/>
</dbReference>
<feature type="region of interest" description="Disordered" evidence="1">
    <location>
        <begin position="102"/>
        <end position="121"/>
    </location>
</feature>
<reference evidence="3" key="2">
    <citation type="submission" date="2023-06" db="EMBL/GenBank/DDBJ databases">
        <authorList>
            <consortium name="Lawrence Berkeley National Laboratory"/>
            <person name="Haridas S."/>
            <person name="Hensen N."/>
            <person name="Bonometti L."/>
            <person name="Westerberg I."/>
            <person name="Brannstrom I.O."/>
            <person name="Guillou S."/>
            <person name="Cros-Aarteil S."/>
            <person name="Calhoun S."/>
            <person name="Kuo A."/>
            <person name="Mondo S."/>
            <person name="Pangilinan J."/>
            <person name="Riley R."/>
            <person name="LaButti K."/>
            <person name="Andreopoulos B."/>
            <person name="Lipzen A."/>
            <person name="Chen C."/>
            <person name="Yanf M."/>
            <person name="Daum C."/>
            <person name="Ng V."/>
            <person name="Clum A."/>
            <person name="Steindorff A."/>
            <person name="Ohm R."/>
            <person name="Martin F."/>
            <person name="Silar P."/>
            <person name="Natvig D."/>
            <person name="Lalanne C."/>
            <person name="Gautier V."/>
            <person name="Ament-velasquez S.L."/>
            <person name="Kruys A."/>
            <person name="Hutchinson M.I."/>
            <person name="Powell A.J."/>
            <person name="Barry K."/>
            <person name="Miller A.N."/>
            <person name="Grigoriev I.V."/>
            <person name="Debuchy R."/>
            <person name="Gladieux P."/>
            <person name="Thoren M.H."/>
            <person name="Johannesson H."/>
        </authorList>
    </citation>
    <scope>NUCLEOTIDE SEQUENCE</scope>
    <source>
        <strain evidence="3">CBS 232.78</strain>
    </source>
</reference>
<dbReference type="Proteomes" id="UP001285441">
    <property type="component" value="Unassembled WGS sequence"/>
</dbReference>
<evidence type="ECO:0000313" key="4">
    <source>
        <dbReference type="Proteomes" id="UP001285441"/>
    </source>
</evidence>
<feature type="compositionally biased region" description="Pro residues" evidence="1">
    <location>
        <begin position="1016"/>
        <end position="1029"/>
    </location>
</feature>
<feature type="region of interest" description="Disordered" evidence="1">
    <location>
        <begin position="151"/>
        <end position="296"/>
    </location>
</feature>
<feature type="compositionally biased region" description="Polar residues" evidence="1">
    <location>
        <begin position="668"/>
        <end position="679"/>
    </location>
</feature>
<protein>
    <recommendedName>
        <fullName evidence="2">N-acetyltransferase domain-containing protein</fullName>
    </recommendedName>
</protein>
<feature type="domain" description="N-acetyltransferase" evidence="2">
    <location>
        <begin position="1227"/>
        <end position="1383"/>
    </location>
</feature>
<feature type="compositionally biased region" description="Low complexity" evidence="1">
    <location>
        <begin position="821"/>
        <end position="830"/>
    </location>
</feature>
<feature type="region of interest" description="Disordered" evidence="1">
    <location>
        <begin position="523"/>
        <end position="572"/>
    </location>
</feature>
<feature type="compositionally biased region" description="Polar residues" evidence="1">
    <location>
        <begin position="1085"/>
        <end position="1094"/>
    </location>
</feature>
<dbReference type="SUPFAM" id="SSF55729">
    <property type="entry name" value="Acyl-CoA N-acyltransferases (Nat)"/>
    <property type="match status" value="1"/>
</dbReference>
<feature type="compositionally biased region" description="Low complexity" evidence="1">
    <location>
        <begin position="891"/>
        <end position="901"/>
    </location>
</feature>
<accession>A0AAE0NI43</accession>
<proteinExistence type="predicted"/>
<feature type="compositionally biased region" description="Low complexity" evidence="1">
    <location>
        <begin position="228"/>
        <end position="238"/>
    </location>
</feature>
<feature type="compositionally biased region" description="Polar residues" evidence="1">
    <location>
        <begin position="207"/>
        <end position="227"/>
    </location>
</feature>
<reference evidence="3" key="1">
    <citation type="journal article" date="2023" name="Mol. Phylogenet. Evol.">
        <title>Genome-scale phylogeny and comparative genomics of the fungal order Sordariales.</title>
        <authorList>
            <person name="Hensen N."/>
            <person name="Bonometti L."/>
            <person name="Westerberg I."/>
            <person name="Brannstrom I.O."/>
            <person name="Guillou S."/>
            <person name="Cros-Aarteil S."/>
            <person name="Calhoun S."/>
            <person name="Haridas S."/>
            <person name="Kuo A."/>
            <person name="Mondo S."/>
            <person name="Pangilinan J."/>
            <person name="Riley R."/>
            <person name="LaButti K."/>
            <person name="Andreopoulos B."/>
            <person name="Lipzen A."/>
            <person name="Chen C."/>
            <person name="Yan M."/>
            <person name="Daum C."/>
            <person name="Ng V."/>
            <person name="Clum A."/>
            <person name="Steindorff A."/>
            <person name="Ohm R.A."/>
            <person name="Martin F."/>
            <person name="Silar P."/>
            <person name="Natvig D.O."/>
            <person name="Lalanne C."/>
            <person name="Gautier V."/>
            <person name="Ament-Velasquez S.L."/>
            <person name="Kruys A."/>
            <person name="Hutchinson M.I."/>
            <person name="Powell A.J."/>
            <person name="Barry K."/>
            <person name="Miller A.N."/>
            <person name="Grigoriev I.V."/>
            <person name="Debuchy R."/>
            <person name="Gladieux P."/>
            <person name="Hiltunen Thoren M."/>
            <person name="Johannesson H."/>
        </authorList>
    </citation>
    <scope>NUCLEOTIDE SEQUENCE</scope>
    <source>
        <strain evidence="3">CBS 232.78</strain>
    </source>
</reference>
<feature type="compositionally biased region" description="Low complexity" evidence="1">
    <location>
        <begin position="1107"/>
        <end position="1125"/>
    </location>
</feature>
<dbReference type="PROSITE" id="PS51186">
    <property type="entry name" value="GNAT"/>
    <property type="match status" value="1"/>
</dbReference>
<feature type="compositionally biased region" description="Low complexity" evidence="1">
    <location>
        <begin position="911"/>
        <end position="920"/>
    </location>
</feature>
<feature type="region of interest" description="Disordered" evidence="1">
    <location>
        <begin position="381"/>
        <end position="499"/>
    </location>
</feature>
<feature type="region of interest" description="Disordered" evidence="1">
    <location>
        <begin position="748"/>
        <end position="990"/>
    </location>
</feature>
<organism evidence="3 4">
    <name type="scientific">Podospora didyma</name>
    <dbReference type="NCBI Taxonomy" id="330526"/>
    <lineage>
        <taxon>Eukaryota</taxon>
        <taxon>Fungi</taxon>
        <taxon>Dikarya</taxon>
        <taxon>Ascomycota</taxon>
        <taxon>Pezizomycotina</taxon>
        <taxon>Sordariomycetes</taxon>
        <taxon>Sordariomycetidae</taxon>
        <taxon>Sordariales</taxon>
        <taxon>Podosporaceae</taxon>
        <taxon>Podospora</taxon>
    </lineage>
</organism>
<dbReference type="InterPro" id="IPR016181">
    <property type="entry name" value="Acyl_CoA_acyltransferase"/>
</dbReference>
<dbReference type="Gene3D" id="3.40.630.30">
    <property type="match status" value="1"/>
</dbReference>
<feature type="region of interest" description="Disordered" evidence="1">
    <location>
        <begin position="51"/>
        <end position="70"/>
    </location>
</feature>